<comment type="similarity">
    <text evidence="3 12">Belongs to the CcmD/CycX/HelD family.</text>
</comment>
<evidence type="ECO:0000256" key="4">
    <source>
        <dbReference type="ARBA" id="ARBA00016461"/>
    </source>
</evidence>
<accession>A0A286D8Y2</accession>
<dbReference type="EMBL" id="OCND01000006">
    <property type="protein sequence ID" value="SOD55111.1"/>
    <property type="molecule type" value="Genomic_DNA"/>
</dbReference>
<evidence type="ECO:0000256" key="10">
    <source>
        <dbReference type="ARBA" id="ARBA00022989"/>
    </source>
</evidence>
<feature type="transmembrane region" description="Helical" evidence="12">
    <location>
        <begin position="6"/>
        <end position="23"/>
    </location>
</feature>
<keyword evidence="9 12" id="KW-0201">Cytochrome c-type biogenesis</keyword>
<proteinExistence type="inferred from homology"/>
<evidence type="ECO:0000256" key="13">
    <source>
        <dbReference type="SAM" id="MobiDB-lite"/>
    </source>
</evidence>
<evidence type="ECO:0000256" key="5">
    <source>
        <dbReference type="ARBA" id="ARBA00022448"/>
    </source>
</evidence>
<name>A0A286D8Y2_9GAMM</name>
<dbReference type="InterPro" id="IPR007078">
    <property type="entry name" value="Haem_export_protD_CcmD"/>
</dbReference>
<evidence type="ECO:0000256" key="12">
    <source>
        <dbReference type="RuleBase" id="RU363101"/>
    </source>
</evidence>
<organism evidence="14 15">
    <name type="scientific">Pseudoxanthomonas wuyuanensis</name>
    <dbReference type="NCBI Taxonomy" id="1073196"/>
    <lineage>
        <taxon>Bacteria</taxon>
        <taxon>Pseudomonadati</taxon>
        <taxon>Pseudomonadota</taxon>
        <taxon>Gammaproteobacteria</taxon>
        <taxon>Lysobacterales</taxon>
        <taxon>Lysobacteraceae</taxon>
        <taxon>Pseudoxanthomonas</taxon>
    </lineage>
</organism>
<evidence type="ECO:0000256" key="8">
    <source>
        <dbReference type="ARBA" id="ARBA00022692"/>
    </source>
</evidence>
<keyword evidence="11 12" id="KW-0472">Membrane</keyword>
<keyword evidence="15" id="KW-1185">Reference proteome</keyword>
<keyword evidence="6 12" id="KW-1003">Cell membrane</keyword>
<reference evidence="14 15" key="1">
    <citation type="submission" date="2017-09" db="EMBL/GenBank/DDBJ databases">
        <authorList>
            <person name="Ehlers B."/>
            <person name="Leendertz F.H."/>
        </authorList>
    </citation>
    <scope>NUCLEOTIDE SEQUENCE [LARGE SCALE GENOMIC DNA]</scope>
    <source>
        <strain evidence="14 15">CGMCC 1.10978</strain>
    </source>
</reference>
<comment type="function">
    <text evidence="1 12">Required for the export of heme to the periplasm for the biogenesis of c-type cytochromes.</text>
</comment>
<dbReference type="GO" id="GO:0015886">
    <property type="term" value="P:heme transport"/>
    <property type="evidence" value="ECO:0007669"/>
    <property type="project" value="InterPro"/>
</dbReference>
<keyword evidence="7 12" id="KW-0997">Cell inner membrane</keyword>
<keyword evidence="8 12" id="KW-0812">Transmembrane</keyword>
<evidence type="ECO:0000256" key="6">
    <source>
        <dbReference type="ARBA" id="ARBA00022475"/>
    </source>
</evidence>
<evidence type="ECO:0000256" key="2">
    <source>
        <dbReference type="ARBA" id="ARBA00004377"/>
    </source>
</evidence>
<dbReference type="Proteomes" id="UP000219374">
    <property type="component" value="Unassembled WGS sequence"/>
</dbReference>
<dbReference type="GO" id="GO:0017004">
    <property type="term" value="P:cytochrome complex assembly"/>
    <property type="evidence" value="ECO:0007669"/>
    <property type="project" value="UniProtKB-KW"/>
</dbReference>
<evidence type="ECO:0000313" key="14">
    <source>
        <dbReference type="EMBL" id="SOD55111.1"/>
    </source>
</evidence>
<evidence type="ECO:0000256" key="11">
    <source>
        <dbReference type="ARBA" id="ARBA00023136"/>
    </source>
</evidence>
<protein>
    <recommendedName>
        <fullName evidence="4 12">Heme exporter protein D</fullName>
    </recommendedName>
</protein>
<dbReference type="AlphaFoldDB" id="A0A286D8Y2"/>
<sequence length="59" mass="6712">MTHLNFIIAAYAVFVAVLGWDYLSTRLQIRRQLRNARLRAAREASRPGPGDKSATELIR</sequence>
<evidence type="ECO:0000313" key="15">
    <source>
        <dbReference type="Proteomes" id="UP000219374"/>
    </source>
</evidence>
<keyword evidence="10 12" id="KW-1133">Transmembrane helix</keyword>
<evidence type="ECO:0000256" key="9">
    <source>
        <dbReference type="ARBA" id="ARBA00022748"/>
    </source>
</evidence>
<dbReference type="Pfam" id="PF04995">
    <property type="entry name" value="CcmD"/>
    <property type="match status" value="1"/>
</dbReference>
<evidence type="ECO:0000256" key="3">
    <source>
        <dbReference type="ARBA" id="ARBA00008741"/>
    </source>
</evidence>
<feature type="region of interest" description="Disordered" evidence="13">
    <location>
        <begin position="39"/>
        <end position="59"/>
    </location>
</feature>
<evidence type="ECO:0000256" key="7">
    <source>
        <dbReference type="ARBA" id="ARBA00022519"/>
    </source>
</evidence>
<gene>
    <name evidence="14" type="ORF">SAMN06296416_10675</name>
</gene>
<dbReference type="GO" id="GO:0005886">
    <property type="term" value="C:plasma membrane"/>
    <property type="evidence" value="ECO:0007669"/>
    <property type="project" value="UniProtKB-SubCell"/>
</dbReference>
<keyword evidence="5 12" id="KW-0813">Transport</keyword>
<evidence type="ECO:0000256" key="1">
    <source>
        <dbReference type="ARBA" id="ARBA00002442"/>
    </source>
</evidence>
<dbReference type="RefSeq" id="WP_097122382.1">
    <property type="nucleotide sequence ID" value="NZ_OCND01000006.1"/>
</dbReference>
<comment type="subcellular location">
    <subcellularLocation>
        <location evidence="2 12">Cell inner membrane</location>
        <topology evidence="2 12">Single-pass membrane protein</topology>
    </subcellularLocation>
</comment>